<dbReference type="InParanoid" id="A0A2G5CK50"/>
<sequence>MQLWFLSCQILLNFFPFQNIFASLKRVICQRTLKSQLGTSLLYRLCVPILFQLSVVVTSRYNFFACWSK</sequence>
<dbReference type="AlphaFoldDB" id="A0A2G5CK50"/>
<organism evidence="1 2">
    <name type="scientific">Aquilegia coerulea</name>
    <name type="common">Rocky mountain columbine</name>
    <dbReference type="NCBI Taxonomy" id="218851"/>
    <lineage>
        <taxon>Eukaryota</taxon>
        <taxon>Viridiplantae</taxon>
        <taxon>Streptophyta</taxon>
        <taxon>Embryophyta</taxon>
        <taxon>Tracheophyta</taxon>
        <taxon>Spermatophyta</taxon>
        <taxon>Magnoliopsida</taxon>
        <taxon>Ranunculales</taxon>
        <taxon>Ranunculaceae</taxon>
        <taxon>Thalictroideae</taxon>
        <taxon>Aquilegia</taxon>
    </lineage>
</organism>
<protein>
    <submittedName>
        <fullName evidence="1">Uncharacterized protein</fullName>
    </submittedName>
</protein>
<evidence type="ECO:0000313" key="2">
    <source>
        <dbReference type="Proteomes" id="UP000230069"/>
    </source>
</evidence>
<evidence type="ECO:0000313" key="1">
    <source>
        <dbReference type="EMBL" id="PIA31207.1"/>
    </source>
</evidence>
<reference evidence="1 2" key="1">
    <citation type="submission" date="2017-09" db="EMBL/GenBank/DDBJ databases">
        <title>WGS assembly of Aquilegia coerulea Goldsmith.</title>
        <authorList>
            <person name="Hodges S."/>
            <person name="Kramer E."/>
            <person name="Nordborg M."/>
            <person name="Tomkins J."/>
            <person name="Borevitz J."/>
            <person name="Derieg N."/>
            <person name="Yan J."/>
            <person name="Mihaltcheva S."/>
            <person name="Hayes R.D."/>
            <person name="Rokhsar D."/>
        </authorList>
    </citation>
    <scope>NUCLEOTIDE SEQUENCE [LARGE SCALE GENOMIC DNA]</scope>
    <source>
        <strain evidence="2">cv. Goldsmith</strain>
    </source>
</reference>
<accession>A0A2G5CK50</accession>
<dbReference type="EMBL" id="KZ305068">
    <property type="protein sequence ID" value="PIA31207.1"/>
    <property type="molecule type" value="Genomic_DNA"/>
</dbReference>
<gene>
    <name evidence="1" type="ORF">AQUCO_05100009v1</name>
</gene>
<keyword evidence="2" id="KW-1185">Reference proteome</keyword>
<proteinExistence type="predicted"/>
<dbReference type="Proteomes" id="UP000230069">
    <property type="component" value="Unassembled WGS sequence"/>
</dbReference>
<name>A0A2G5CK50_AQUCA</name>